<feature type="transmembrane region" description="Helical" evidence="7">
    <location>
        <begin position="150"/>
        <end position="168"/>
    </location>
</feature>
<sequence length="336" mass="35397">MLVEEERPVGAVRRPRTPWVTRTPAVARRQPVRFVFEVLRGLAQVDFMPNAACGLFFAAALFASGWRYGLYGLTGAVVGTATAYALGVDRQRISQGLEGFNGCLVAVGFAVFLGPAHPSTWLLAVGGSVVAGVVTGALVTVLGTWNLPTFTLPFCLVASAMTIAAPGFQRVWHAGAGLSALPRPASGASSLGWNELWHAFFANVGQIFFMPQWYVGLLFLLGIFAADLTAGLTACFGSVVGIGTAWLLGSPARDVAQGVMGYNAVLVTMALGGVFLVLSRWSLAYAAVGAMAATALTAAVTYVFAPFGGHTFTWPYILTTLVFLAAVPSFPRLRRA</sequence>
<reference evidence="8" key="1">
    <citation type="submission" date="2021-04" db="EMBL/GenBank/DDBJ databases">
        <title>Sequencing of actinobacteria type strains.</title>
        <authorList>
            <person name="Nguyen G.-S."/>
            <person name="Wentzel A."/>
        </authorList>
    </citation>
    <scope>NUCLEOTIDE SEQUENCE</scope>
    <source>
        <strain evidence="8">DSM 42095</strain>
    </source>
</reference>
<feature type="transmembrane region" description="Helical" evidence="7">
    <location>
        <begin position="122"/>
        <end position="143"/>
    </location>
</feature>
<dbReference type="GO" id="GO:0005886">
    <property type="term" value="C:plasma membrane"/>
    <property type="evidence" value="ECO:0007669"/>
    <property type="project" value="UniProtKB-SubCell"/>
</dbReference>
<evidence type="ECO:0000256" key="4">
    <source>
        <dbReference type="ARBA" id="ARBA00022692"/>
    </source>
</evidence>
<dbReference type="EMBL" id="JAGSMN010000227">
    <property type="protein sequence ID" value="MBR7673607.1"/>
    <property type="molecule type" value="Genomic_DNA"/>
</dbReference>
<keyword evidence="9" id="KW-1185">Reference proteome</keyword>
<dbReference type="Pfam" id="PF03253">
    <property type="entry name" value="UT"/>
    <property type="match status" value="1"/>
</dbReference>
<feature type="transmembrane region" description="Helical" evidence="7">
    <location>
        <begin position="68"/>
        <end position="87"/>
    </location>
</feature>
<dbReference type="PANTHER" id="PTHR10464:SF4">
    <property type="entry name" value="UREA TRANSPORTER"/>
    <property type="match status" value="1"/>
</dbReference>
<feature type="transmembrane region" description="Helical" evidence="7">
    <location>
        <begin position="260"/>
        <end position="278"/>
    </location>
</feature>
<comment type="caution">
    <text evidence="8">The sequence shown here is derived from an EMBL/GenBank/DDBJ whole genome shotgun (WGS) entry which is preliminary data.</text>
</comment>
<evidence type="ECO:0000256" key="7">
    <source>
        <dbReference type="SAM" id="Phobius"/>
    </source>
</evidence>
<protein>
    <submittedName>
        <fullName evidence="8">Urea transporter</fullName>
    </submittedName>
</protein>
<dbReference type="PANTHER" id="PTHR10464">
    <property type="entry name" value="UREA TRANSPORTER"/>
    <property type="match status" value="1"/>
</dbReference>
<dbReference type="AlphaFoldDB" id="A0A8T4IUQ0"/>
<evidence type="ECO:0000256" key="5">
    <source>
        <dbReference type="ARBA" id="ARBA00022989"/>
    </source>
</evidence>
<dbReference type="InterPro" id="IPR004937">
    <property type="entry name" value="Urea_transporter"/>
</dbReference>
<comment type="similarity">
    <text evidence="2">Belongs to the urea transporter family.</text>
</comment>
<feature type="transmembrane region" description="Helical" evidence="7">
    <location>
        <begin position="196"/>
        <end position="221"/>
    </location>
</feature>
<keyword evidence="6 7" id="KW-0472">Membrane</keyword>
<dbReference type="InterPro" id="IPR029020">
    <property type="entry name" value="Ammonium/urea_transptr"/>
</dbReference>
<proteinExistence type="inferred from homology"/>
<evidence type="ECO:0000256" key="2">
    <source>
        <dbReference type="ARBA" id="ARBA00005914"/>
    </source>
</evidence>
<evidence type="ECO:0000313" key="9">
    <source>
        <dbReference type="Proteomes" id="UP000675554"/>
    </source>
</evidence>
<gene>
    <name evidence="8" type="ORF">KDA82_11370</name>
</gene>
<comment type="subcellular location">
    <subcellularLocation>
        <location evidence="1">Cell membrane</location>
        <topology evidence="1">Multi-pass membrane protein</topology>
    </subcellularLocation>
</comment>
<evidence type="ECO:0000256" key="6">
    <source>
        <dbReference type="ARBA" id="ARBA00023136"/>
    </source>
</evidence>
<evidence type="ECO:0000313" key="8">
    <source>
        <dbReference type="EMBL" id="MBR7673607.1"/>
    </source>
</evidence>
<keyword evidence="3" id="KW-1003">Cell membrane</keyword>
<keyword evidence="5 7" id="KW-1133">Transmembrane helix</keyword>
<feature type="transmembrane region" description="Helical" evidence="7">
    <location>
        <begin position="311"/>
        <end position="330"/>
    </location>
</feature>
<accession>A0A8T4IUQ0</accession>
<dbReference type="GO" id="GO:0015204">
    <property type="term" value="F:urea transmembrane transporter activity"/>
    <property type="evidence" value="ECO:0007669"/>
    <property type="project" value="InterPro"/>
</dbReference>
<dbReference type="Proteomes" id="UP000675554">
    <property type="component" value="Unassembled WGS sequence"/>
</dbReference>
<evidence type="ECO:0000256" key="1">
    <source>
        <dbReference type="ARBA" id="ARBA00004651"/>
    </source>
</evidence>
<keyword evidence="4 7" id="KW-0812">Transmembrane</keyword>
<name>A0A8T4IUQ0_9ACTN</name>
<feature type="transmembrane region" description="Helical" evidence="7">
    <location>
        <begin position="285"/>
        <end position="305"/>
    </location>
</feature>
<feature type="transmembrane region" description="Helical" evidence="7">
    <location>
        <begin position="99"/>
        <end position="116"/>
    </location>
</feature>
<evidence type="ECO:0000256" key="3">
    <source>
        <dbReference type="ARBA" id="ARBA00022475"/>
    </source>
</evidence>
<feature type="transmembrane region" description="Helical" evidence="7">
    <location>
        <begin position="228"/>
        <end position="248"/>
    </location>
</feature>
<organism evidence="8 9">
    <name type="scientific">Streptomyces daliensis</name>
    <dbReference type="NCBI Taxonomy" id="299421"/>
    <lineage>
        <taxon>Bacteria</taxon>
        <taxon>Bacillati</taxon>
        <taxon>Actinomycetota</taxon>
        <taxon>Actinomycetes</taxon>
        <taxon>Kitasatosporales</taxon>
        <taxon>Streptomycetaceae</taxon>
        <taxon>Streptomyces</taxon>
    </lineage>
</organism>
<dbReference type="Gene3D" id="1.10.3430.10">
    <property type="entry name" value="Ammonium transporter AmtB like domains"/>
    <property type="match status" value="1"/>
</dbReference>